<dbReference type="AlphaFoldDB" id="A0A5J6N2Q5"/>
<evidence type="ECO:0000313" key="4">
    <source>
        <dbReference type="Proteomes" id="UP000325797"/>
    </source>
</evidence>
<name>A0A5J6N2Q5_9PROT</name>
<accession>A0A5J6N2Q5</accession>
<dbReference type="EMBL" id="CP042582">
    <property type="protein sequence ID" value="QEX23223.1"/>
    <property type="molecule type" value="Genomic_DNA"/>
</dbReference>
<evidence type="ECO:0000259" key="2">
    <source>
        <dbReference type="Pfam" id="PF08327"/>
    </source>
</evidence>
<dbReference type="OrthoDB" id="9803476at2"/>
<dbReference type="InterPro" id="IPR013538">
    <property type="entry name" value="ASHA1/2-like_C"/>
</dbReference>
<feature type="domain" description="Activator of Hsp90 ATPase homologue 1/2-like C-terminal" evidence="2">
    <location>
        <begin position="12"/>
        <end position="140"/>
    </location>
</feature>
<keyword evidence="4" id="KW-1185">Reference proteome</keyword>
<dbReference type="SUPFAM" id="SSF55961">
    <property type="entry name" value="Bet v1-like"/>
    <property type="match status" value="1"/>
</dbReference>
<protein>
    <submittedName>
        <fullName evidence="3">ATPase</fullName>
    </submittedName>
</protein>
<reference evidence="3 4" key="1">
    <citation type="submission" date="2019-08" db="EMBL/GenBank/DDBJ databases">
        <title>Hyperibacter terrae gen. nov., sp. nov. and Hyperibacter viscosus sp. nov., two new members in the family Rhodospirillaceae isolated from the rhizosphere of Hypericum perforatum.</title>
        <authorList>
            <person name="Noviana Z."/>
        </authorList>
    </citation>
    <scope>NUCLEOTIDE SEQUENCE [LARGE SCALE GENOMIC DNA]</scope>
    <source>
        <strain evidence="3 4">R5959</strain>
    </source>
</reference>
<dbReference type="Pfam" id="PF08327">
    <property type="entry name" value="AHSA1"/>
    <property type="match status" value="1"/>
</dbReference>
<dbReference type="Proteomes" id="UP000325797">
    <property type="component" value="Chromosome"/>
</dbReference>
<dbReference type="RefSeq" id="WP_151118637.1">
    <property type="nucleotide sequence ID" value="NZ_CP042582.1"/>
</dbReference>
<evidence type="ECO:0000256" key="1">
    <source>
        <dbReference type="ARBA" id="ARBA00006817"/>
    </source>
</evidence>
<dbReference type="Gene3D" id="3.30.530.20">
    <property type="match status" value="1"/>
</dbReference>
<dbReference type="CDD" id="cd07814">
    <property type="entry name" value="SRPBCC_CalC_Aha1-like"/>
    <property type="match status" value="1"/>
</dbReference>
<dbReference type="InterPro" id="IPR023393">
    <property type="entry name" value="START-like_dom_sf"/>
</dbReference>
<comment type="similarity">
    <text evidence="1">Belongs to the AHA1 family.</text>
</comment>
<proteinExistence type="inferred from homology"/>
<organism evidence="3 4">
    <name type="scientific">Hypericibacter adhaerens</name>
    <dbReference type="NCBI Taxonomy" id="2602016"/>
    <lineage>
        <taxon>Bacteria</taxon>
        <taxon>Pseudomonadati</taxon>
        <taxon>Pseudomonadota</taxon>
        <taxon>Alphaproteobacteria</taxon>
        <taxon>Rhodospirillales</taxon>
        <taxon>Dongiaceae</taxon>
        <taxon>Hypericibacter</taxon>
    </lineage>
</organism>
<gene>
    <name evidence="3" type="ORF">FRZ61_31580</name>
</gene>
<evidence type="ECO:0000313" key="3">
    <source>
        <dbReference type="EMBL" id="QEX23223.1"/>
    </source>
</evidence>
<dbReference type="KEGG" id="hadh:FRZ61_31580"/>
<sequence>MTSLTLTRRLKARPSIVFDALTTPAGVAAWWGPDAGPVLLAEIDLRVGGRFRVRFRMLDGSEHESSGEYLEIVRPELLAMSWRWAGNEDPGESHLEFRLRPIAGGTELTLTHSRLHDEDTRRSHEQGWSGALDKLVRHFEGGRAGA</sequence>